<gene>
    <name evidence="1" type="ORF">PLOB_00016852</name>
</gene>
<keyword evidence="2" id="KW-1185">Reference proteome</keyword>
<accession>A0ABN8NKT8</accession>
<proteinExistence type="predicted"/>
<sequence>HGRLGSLQKVSYNQLQKCRDTPTKKRPFLLQMAAGHSIFDKWWRGHHKDKIMDRPFIPKCGAVSQVLLQLVVATLSSSRSCTQFLRPPYWCAYTRSRISLVSAEAGAKKAERHKKRRLTVPKLPLQYDLDTPVW</sequence>
<evidence type="ECO:0000313" key="1">
    <source>
        <dbReference type="EMBL" id="CAH3107752.1"/>
    </source>
</evidence>
<dbReference type="Proteomes" id="UP001159405">
    <property type="component" value="Unassembled WGS sequence"/>
</dbReference>
<dbReference type="EMBL" id="CALNXK010000020">
    <property type="protein sequence ID" value="CAH3107752.1"/>
    <property type="molecule type" value="Genomic_DNA"/>
</dbReference>
<reference evidence="1 2" key="1">
    <citation type="submission" date="2022-05" db="EMBL/GenBank/DDBJ databases">
        <authorList>
            <consortium name="Genoscope - CEA"/>
            <person name="William W."/>
        </authorList>
    </citation>
    <scope>NUCLEOTIDE SEQUENCE [LARGE SCALE GENOMIC DNA]</scope>
</reference>
<name>A0ABN8NKT8_9CNID</name>
<organism evidence="1 2">
    <name type="scientific">Porites lobata</name>
    <dbReference type="NCBI Taxonomy" id="104759"/>
    <lineage>
        <taxon>Eukaryota</taxon>
        <taxon>Metazoa</taxon>
        <taxon>Cnidaria</taxon>
        <taxon>Anthozoa</taxon>
        <taxon>Hexacorallia</taxon>
        <taxon>Scleractinia</taxon>
        <taxon>Fungiina</taxon>
        <taxon>Poritidae</taxon>
        <taxon>Porites</taxon>
    </lineage>
</organism>
<evidence type="ECO:0000313" key="2">
    <source>
        <dbReference type="Proteomes" id="UP001159405"/>
    </source>
</evidence>
<comment type="caution">
    <text evidence="1">The sequence shown here is derived from an EMBL/GenBank/DDBJ whole genome shotgun (WGS) entry which is preliminary data.</text>
</comment>
<protein>
    <submittedName>
        <fullName evidence="1">Uncharacterized protein</fullName>
    </submittedName>
</protein>
<feature type="non-terminal residue" evidence="1">
    <location>
        <position position="1"/>
    </location>
</feature>